<sequence length="41" mass="5107">MQILQEEFGEQSIYEWLAYRLKQMHREVYGDEDITIVWTKE</sequence>
<keyword evidence="2" id="KW-1185">Reference proteome</keyword>
<proteinExistence type="predicted"/>
<gene>
    <name evidence="1" type="ORF">CB4_02421</name>
</gene>
<name>A0A0U5BDG1_9BACL</name>
<dbReference type="AlphaFoldDB" id="A0A0U5BDG1"/>
<accession>A0A0U5BDG1</accession>
<protein>
    <submittedName>
        <fullName evidence="1">Uncharacterized protein</fullName>
    </submittedName>
</protein>
<dbReference type="RefSeq" id="WP_258365604.1">
    <property type="nucleotide sequence ID" value="NZ_AP017312.1"/>
</dbReference>
<dbReference type="KEGG" id="asoc:CB4_02421"/>
<reference evidence="1 2" key="1">
    <citation type="submission" date="2015-12" db="EMBL/GenBank/DDBJ databases">
        <title>Genome sequence of Aneurinibacillus soli.</title>
        <authorList>
            <person name="Lee J.S."/>
            <person name="Lee K.C."/>
            <person name="Kim K.K."/>
            <person name="Lee B.W."/>
        </authorList>
    </citation>
    <scope>NUCLEOTIDE SEQUENCE [LARGE SCALE GENOMIC DNA]</scope>
    <source>
        <strain evidence="1 2">CB4</strain>
    </source>
</reference>
<evidence type="ECO:0000313" key="1">
    <source>
        <dbReference type="EMBL" id="BAU28247.1"/>
    </source>
</evidence>
<organism evidence="1 2">
    <name type="scientific">Aneurinibacillus soli</name>
    <dbReference type="NCBI Taxonomy" id="1500254"/>
    <lineage>
        <taxon>Bacteria</taxon>
        <taxon>Bacillati</taxon>
        <taxon>Bacillota</taxon>
        <taxon>Bacilli</taxon>
        <taxon>Bacillales</taxon>
        <taxon>Paenibacillaceae</taxon>
        <taxon>Aneurinibacillus group</taxon>
        <taxon>Aneurinibacillus</taxon>
    </lineage>
</organism>
<dbReference type="EMBL" id="AP017312">
    <property type="protein sequence ID" value="BAU28247.1"/>
    <property type="molecule type" value="Genomic_DNA"/>
</dbReference>
<evidence type="ECO:0000313" key="2">
    <source>
        <dbReference type="Proteomes" id="UP000217696"/>
    </source>
</evidence>
<dbReference type="Proteomes" id="UP000217696">
    <property type="component" value="Chromosome"/>
</dbReference>